<protein>
    <submittedName>
        <fullName evidence="2">Divalent heavy-metal cations transporter</fullName>
    </submittedName>
</protein>
<organism evidence="2 3">
    <name type="scientific">Staphylococcus gallinarum</name>
    <dbReference type="NCBI Taxonomy" id="1293"/>
    <lineage>
        <taxon>Bacteria</taxon>
        <taxon>Bacillati</taxon>
        <taxon>Bacillota</taxon>
        <taxon>Bacilli</taxon>
        <taxon>Bacillales</taxon>
        <taxon>Staphylococcaceae</taxon>
        <taxon>Staphylococcus</taxon>
    </lineage>
</organism>
<dbReference type="AlphaFoldDB" id="A0A380FEN4"/>
<dbReference type="EMBL" id="UHDK01000001">
    <property type="protein sequence ID" value="SUM31923.1"/>
    <property type="molecule type" value="Genomic_DNA"/>
</dbReference>
<evidence type="ECO:0000313" key="3">
    <source>
        <dbReference type="Proteomes" id="UP000255277"/>
    </source>
</evidence>
<gene>
    <name evidence="2" type="ORF">NCTC12195_01360</name>
</gene>
<reference evidence="2 3" key="1">
    <citation type="submission" date="2018-06" db="EMBL/GenBank/DDBJ databases">
        <authorList>
            <consortium name="Pathogen Informatics"/>
            <person name="Doyle S."/>
        </authorList>
    </citation>
    <scope>NUCLEOTIDE SEQUENCE [LARGE SCALE GENOMIC DNA]</scope>
    <source>
        <strain evidence="2 3">NCTC12195</strain>
    </source>
</reference>
<evidence type="ECO:0000256" key="1">
    <source>
        <dbReference type="SAM" id="Phobius"/>
    </source>
</evidence>
<keyword evidence="1" id="KW-0812">Transmembrane</keyword>
<feature type="transmembrane region" description="Helical" evidence="1">
    <location>
        <begin position="12"/>
        <end position="34"/>
    </location>
</feature>
<sequence>MTEFFQALPPYIQALIAGIITWLLTALGAAAVFIF</sequence>
<dbReference type="Proteomes" id="UP000255277">
    <property type="component" value="Unassembled WGS sequence"/>
</dbReference>
<accession>A0A380FEN4</accession>
<keyword evidence="1" id="KW-1133">Transmembrane helix</keyword>
<proteinExistence type="predicted"/>
<evidence type="ECO:0000313" key="2">
    <source>
        <dbReference type="EMBL" id="SUM31923.1"/>
    </source>
</evidence>
<keyword evidence="1" id="KW-0472">Membrane</keyword>
<name>A0A380FEN4_STAGA</name>